<name>A0ABM8C0Z3_9BURK</name>
<sequence>MALFEVRQRQFQQVGEGIAQPLQVQAGGEHRGDPGAHGADRGLQQYQQQETAAQHRDQVAVRGQQSLVHDPLHVERCDQGAHLQSQAEREQLEQAAAQADHASHQGEQGELLALFLGLELCARRQLERDAGEVLGELLHRQAPLADGRIVHDDMLGRDRLEHHEVIQIPMQDTGQLQLGQMLQVQFQRTRLQRQAAGHRHQALQAHALHRHREAAAHARDIDPVAPVACDHGHARQAAFGCFGLQQDG</sequence>
<organism evidence="2 3">
    <name type="scientific">Massilia varians</name>
    <dbReference type="NCBI Taxonomy" id="457921"/>
    <lineage>
        <taxon>Bacteria</taxon>
        <taxon>Pseudomonadati</taxon>
        <taxon>Pseudomonadota</taxon>
        <taxon>Betaproteobacteria</taxon>
        <taxon>Burkholderiales</taxon>
        <taxon>Oxalobacteraceae</taxon>
        <taxon>Telluria group</taxon>
        <taxon>Massilia</taxon>
    </lineage>
</organism>
<keyword evidence="3" id="KW-1185">Reference proteome</keyword>
<reference evidence="2" key="1">
    <citation type="submission" date="2022-11" db="EMBL/GenBank/DDBJ databases">
        <title>Isolation and characterization of PLA-degrading bacterium Massilia sp. from Antarctic soil.</title>
        <authorList>
            <person name="Sato K."/>
            <person name="Gomez-Fuentes C."/>
            <person name="Ahmad S.A."/>
            <person name="Zulkharnain A."/>
        </authorList>
    </citation>
    <scope>NUCLEOTIDE SEQUENCE</scope>
    <source>
        <strain evidence="2">N-3</strain>
    </source>
</reference>
<accession>A0ABM8C0Z3</accession>
<protein>
    <submittedName>
        <fullName evidence="2">Uncharacterized protein</fullName>
    </submittedName>
</protein>
<feature type="region of interest" description="Disordered" evidence="1">
    <location>
        <begin position="81"/>
        <end position="104"/>
    </location>
</feature>
<evidence type="ECO:0000256" key="1">
    <source>
        <dbReference type="SAM" id="MobiDB-lite"/>
    </source>
</evidence>
<dbReference type="EMBL" id="AP026966">
    <property type="protein sequence ID" value="BDT56838.1"/>
    <property type="molecule type" value="Genomic_DNA"/>
</dbReference>
<feature type="compositionally biased region" description="Low complexity" evidence="1">
    <location>
        <begin position="93"/>
        <end position="104"/>
    </location>
</feature>
<dbReference type="Proteomes" id="UP001163336">
    <property type="component" value="Chromosome"/>
</dbReference>
<evidence type="ECO:0000313" key="2">
    <source>
        <dbReference type="EMBL" id="BDT56838.1"/>
    </source>
</evidence>
<proteinExistence type="predicted"/>
<gene>
    <name evidence="2" type="ORF">MasN3_03320</name>
</gene>
<evidence type="ECO:0000313" key="3">
    <source>
        <dbReference type="Proteomes" id="UP001163336"/>
    </source>
</evidence>